<dbReference type="Proteomes" id="UP000286687">
    <property type="component" value="Unassembled WGS sequence"/>
</dbReference>
<dbReference type="NCBIfam" id="TIGR03570">
    <property type="entry name" value="NeuD_NnaD"/>
    <property type="match status" value="1"/>
</dbReference>
<reference evidence="6 7" key="1">
    <citation type="submission" date="2018-01" db="EMBL/GenBank/DDBJ databases">
        <title>Complete genome sequence of G25-42.</title>
        <authorList>
            <person name="Zheng Z."/>
            <person name="Sun M."/>
        </authorList>
    </citation>
    <scope>NUCLEOTIDE SEQUENCE [LARGE SCALE GENOMIC DNA]</scope>
    <source>
        <strain evidence="6 7">G25-42</strain>
    </source>
</reference>
<dbReference type="InterPro" id="IPR018357">
    <property type="entry name" value="Hexapep_transf_CS"/>
</dbReference>
<evidence type="ECO:0000313" key="7">
    <source>
        <dbReference type="Proteomes" id="UP000286687"/>
    </source>
</evidence>
<dbReference type="EMBL" id="LDER01000351">
    <property type="protein sequence ID" value="RVU60849.1"/>
    <property type="molecule type" value="Genomic_DNA"/>
</dbReference>
<dbReference type="InterPro" id="IPR050179">
    <property type="entry name" value="Trans_hexapeptide_repeat"/>
</dbReference>
<evidence type="ECO:0000259" key="5">
    <source>
        <dbReference type="Pfam" id="PF17836"/>
    </source>
</evidence>
<dbReference type="InterPro" id="IPR001451">
    <property type="entry name" value="Hexapep"/>
</dbReference>
<evidence type="ECO:0000256" key="2">
    <source>
        <dbReference type="ARBA" id="ARBA00022737"/>
    </source>
</evidence>
<feature type="site" description="Increases basicity of active site His" evidence="3">
    <location>
        <position position="137"/>
    </location>
</feature>
<evidence type="ECO:0000313" key="6">
    <source>
        <dbReference type="EMBL" id="RVU60849.1"/>
    </source>
</evidence>
<keyword evidence="1 6" id="KW-0808">Transferase</keyword>
<dbReference type="InterPro" id="IPR041561">
    <property type="entry name" value="PglD_N"/>
</dbReference>
<evidence type="ECO:0000256" key="1">
    <source>
        <dbReference type="ARBA" id="ARBA00022679"/>
    </source>
</evidence>
<comment type="caution">
    <text evidence="6">The sequence shown here is derived from an EMBL/GenBank/DDBJ whole genome shotgun (WGS) entry which is preliminary data.</text>
</comment>
<feature type="binding site" evidence="4">
    <location>
        <position position="69"/>
    </location>
    <ligand>
        <name>substrate</name>
    </ligand>
</feature>
<dbReference type="PROSITE" id="PS00101">
    <property type="entry name" value="HEXAPEP_TRANSFERASES"/>
    <property type="match status" value="1"/>
</dbReference>
<accession>A0A437SBS3</accession>
<proteinExistence type="predicted"/>
<dbReference type="Gene3D" id="3.40.50.20">
    <property type="match status" value="1"/>
</dbReference>
<dbReference type="Pfam" id="PF00132">
    <property type="entry name" value="Hexapep"/>
    <property type="match status" value="2"/>
</dbReference>
<feature type="binding site" evidence="4">
    <location>
        <position position="145"/>
    </location>
    <ligand>
        <name>acetyl-CoA</name>
        <dbReference type="ChEBI" id="CHEBI:57288"/>
    </ligand>
</feature>
<feature type="domain" description="PglD N-terminal" evidence="5">
    <location>
        <begin position="3"/>
        <end position="81"/>
    </location>
</feature>
<name>A0A437SBS3_BACTU</name>
<protein>
    <submittedName>
        <fullName evidence="6">Acetyltransferase</fullName>
    </submittedName>
</protein>
<dbReference type="Pfam" id="PF17836">
    <property type="entry name" value="PglD_N"/>
    <property type="match status" value="1"/>
</dbReference>
<dbReference type="RefSeq" id="WP_127814529.1">
    <property type="nucleotide sequence ID" value="NZ_LDER01000351.1"/>
</dbReference>
<dbReference type="Gene3D" id="2.160.10.10">
    <property type="entry name" value="Hexapeptide repeat proteins"/>
    <property type="match status" value="1"/>
</dbReference>
<dbReference type="InterPro" id="IPR011004">
    <property type="entry name" value="Trimer_LpxA-like_sf"/>
</dbReference>
<evidence type="ECO:0000256" key="3">
    <source>
        <dbReference type="PIRSR" id="PIRSR620019-1"/>
    </source>
</evidence>
<dbReference type="PANTHER" id="PTHR43300:SF7">
    <property type="entry name" value="UDP-N-ACETYLBACILLOSAMINE N-ACETYLTRANSFERASE"/>
    <property type="match status" value="1"/>
</dbReference>
<dbReference type="InterPro" id="IPR020019">
    <property type="entry name" value="AcTrfase_PglD-like"/>
</dbReference>
<dbReference type="SUPFAM" id="SSF51161">
    <property type="entry name" value="Trimeric LpxA-like enzymes"/>
    <property type="match status" value="1"/>
</dbReference>
<organism evidence="6 7">
    <name type="scientific">Bacillus thuringiensis</name>
    <dbReference type="NCBI Taxonomy" id="1428"/>
    <lineage>
        <taxon>Bacteria</taxon>
        <taxon>Bacillati</taxon>
        <taxon>Bacillota</taxon>
        <taxon>Bacilli</taxon>
        <taxon>Bacillales</taxon>
        <taxon>Bacillaceae</taxon>
        <taxon>Bacillus</taxon>
        <taxon>Bacillus cereus group</taxon>
    </lineage>
</organism>
<dbReference type="CDD" id="cd03360">
    <property type="entry name" value="LbH_AT_putative"/>
    <property type="match status" value="1"/>
</dbReference>
<dbReference type="GO" id="GO:0016740">
    <property type="term" value="F:transferase activity"/>
    <property type="evidence" value="ECO:0007669"/>
    <property type="project" value="UniProtKB-KW"/>
</dbReference>
<dbReference type="AlphaFoldDB" id="A0A437SBS3"/>
<keyword evidence="2" id="KW-0677">Repeat</keyword>
<gene>
    <name evidence="6" type="ORF">BM74_29180</name>
</gene>
<dbReference type="PANTHER" id="PTHR43300">
    <property type="entry name" value="ACETYLTRANSFERASE"/>
    <property type="match status" value="1"/>
</dbReference>
<sequence>MKRIALIGQGGHAKVIKDIIYANKHFKIIAFFDDKYQSLDKHEEIYYGPISSIPILMKEVEFKLIIAIGNNVVRKKIVEQLHFNDDCYESVIHHTAVISESATIGRGTVIMPNVTINADTIIGRHAIVNTASVVEHDNCIGDFVHIGPNATLTGTVTIDDGTQIGAGATIIPNLIIGNWSMIGAGATVIHNIPSRCTAVGLPAKIIK</sequence>
<evidence type="ECO:0000256" key="4">
    <source>
        <dbReference type="PIRSR" id="PIRSR620019-2"/>
    </source>
</evidence>
<feature type="active site" description="Proton acceptor" evidence="3">
    <location>
        <position position="136"/>
    </location>
</feature>